<organism evidence="5 8">
    <name type="scientific">Ruthenibacterium lactatiformans</name>
    <dbReference type="NCBI Taxonomy" id="1550024"/>
    <lineage>
        <taxon>Bacteria</taxon>
        <taxon>Bacillati</taxon>
        <taxon>Bacillota</taxon>
        <taxon>Clostridia</taxon>
        <taxon>Eubacteriales</taxon>
        <taxon>Oscillospiraceae</taxon>
        <taxon>Ruthenibacterium</taxon>
    </lineage>
</organism>
<reference evidence="7 10" key="2">
    <citation type="journal article" date="2019" name="Nat. Med.">
        <title>A library of human gut bacterial isolates paired with longitudinal multiomics data enables mechanistic microbiome research.</title>
        <authorList>
            <person name="Poyet M."/>
            <person name="Groussin M."/>
            <person name="Gibbons S.M."/>
            <person name="Avila-Pacheco J."/>
            <person name="Jiang X."/>
            <person name="Kearney S.M."/>
            <person name="Perrotta A.R."/>
            <person name="Berdy B."/>
            <person name="Zhao S."/>
            <person name="Lieberman T.D."/>
            <person name="Swanson P.K."/>
            <person name="Smith M."/>
            <person name="Roesemann S."/>
            <person name="Alexander J.E."/>
            <person name="Rich S.A."/>
            <person name="Livny J."/>
            <person name="Vlamakis H."/>
            <person name="Clish C."/>
            <person name="Bullock K."/>
            <person name="Deik A."/>
            <person name="Scott J."/>
            <person name="Pierce K.A."/>
            <person name="Xavier R.J."/>
            <person name="Alm E.J."/>
        </authorList>
    </citation>
    <scope>NUCLEOTIDE SEQUENCE [LARGE SCALE GENOMIC DNA]</scope>
    <source>
        <strain evidence="7 10">BIOML-A7</strain>
    </source>
</reference>
<dbReference type="PANTHER" id="PTHR42756:SF1">
    <property type="entry name" value="TRANSCRIPTIONAL REPRESSOR OF EMRAB OPERON"/>
    <property type="match status" value="1"/>
</dbReference>
<dbReference type="AlphaFoldDB" id="A0A0W7TQI9"/>
<keyword evidence="2" id="KW-0238">DNA-binding</keyword>
<reference evidence="5 8" key="1">
    <citation type="submission" date="2015-10" db="EMBL/GenBank/DDBJ databases">
        <title>A novel member of the family Ruminococcaceae isolated from human faeces.</title>
        <authorList>
            <person name="Shkoporov A.N."/>
            <person name="Chaplin A.V."/>
            <person name="Motuzova O.V."/>
            <person name="Kafarskaia L.I."/>
            <person name="Efimov B.A."/>
        </authorList>
    </citation>
    <scope>NUCLEOTIDE SEQUENCE [LARGE SCALE GENOMIC DNA]</scope>
    <source>
        <strain evidence="5 8">668</strain>
    </source>
</reference>
<comment type="caution">
    <text evidence="5">The sequence shown here is derived from an EMBL/GenBank/DDBJ whole genome shotgun (WGS) entry which is preliminary data.</text>
</comment>
<evidence type="ECO:0000313" key="8">
    <source>
        <dbReference type="Proteomes" id="UP000053433"/>
    </source>
</evidence>
<dbReference type="GO" id="GO:0003677">
    <property type="term" value="F:DNA binding"/>
    <property type="evidence" value="ECO:0007669"/>
    <property type="project" value="UniProtKB-KW"/>
</dbReference>
<reference evidence="6 9" key="3">
    <citation type="submission" date="2019-08" db="EMBL/GenBank/DDBJ databases">
        <title>In-depth cultivation of the pig gut microbiome towards novel bacterial diversity and tailored functional studies.</title>
        <authorList>
            <person name="Wylensek D."/>
            <person name="Hitch T.C.A."/>
            <person name="Clavel T."/>
        </authorList>
    </citation>
    <scope>NUCLEOTIDE SEQUENCE [LARGE SCALE GENOMIC DNA]</scope>
    <source>
        <strain evidence="6 9">WCA3-601-WT-6J</strain>
    </source>
</reference>
<dbReference type="GO" id="GO:0003700">
    <property type="term" value="F:DNA-binding transcription factor activity"/>
    <property type="evidence" value="ECO:0007669"/>
    <property type="project" value="InterPro"/>
</dbReference>
<dbReference type="EMBL" id="LMUA01000012">
    <property type="protein sequence ID" value="KUE76121.1"/>
    <property type="molecule type" value="Genomic_DNA"/>
</dbReference>
<keyword evidence="1" id="KW-0805">Transcription regulation</keyword>
<dbReference type="Proteomes" id="UP000431913">
    <property type="component" value="Unassembled WGS sequence"/>
</dbReference>
<keyword evidence="3" id="KW-0804">Transcription</keyword>
<dbReference type="InterPro" id="IPR036390">
    <property type="entry name" value="WH_DNA-bd_sf"/>
</dbReference>
<protein>
    <submittedName>
        <fullName evidence="6">MarR family transcriptional regulator</fullName>
    </submittedName>
</protein>
<accession>A0A0W7TQI9</accession>
<dbReference type="InterPro" id="IPR000835">
    <property type="entry name" value="HTH_MarR-typ"/>
</dbReference>
<evidence type="ECO:0000313" key="10">
    <source>
        <dbReference type="Proteomes" id="UP000449193"/>
    </source>
</evidence>
<name>A0A0W7TQI9_9FIRM</name>
<dbReference type="PANTHER" id="PTHR42756">
    <property type="entry name" value="TRANSCRIPTIONAL REGULATOR, MARR"/>
    <property type="match status" value="1"/>
</dbReference>
<dbReference type="InterPro" id="IPR023187">
    <property type="entry name" value="Tscrpt_reg_MarR-type_CS"/>
</dbReference>
<dbReference type="InterPro" id="IPR036388">
    <property type="entry name" value="WH-like_DNA-bd_sf"/>
</dbReference>
<feature type="domain" description="HTH marR-type" evidence="4">
    <location>
        <begin position="23"/>
        <end position="155"/>
    </location>
</feature>
<evidence type="ECO:0000313" key="6">
    <source>
        <dbReference type="EMBL" id="MST91948.1"/>
    </source>
</evidence>
<dbReference type="SUPFAM" id="SSF46785">
    <property type="entry name" value="Winged helix' DNA-binding domain"/>
    <property type="match status" value="1"/>
</dbReference>
<evidence type="ECO:0000259" key="4">
    <source>
        <dbReference type="PROSITE" id="PS50995"/>
    </source>
</evidence>
<dbReference type="EMBL" id="WMZR01000018">
    <property type="protein sequence ID" value="MTS52422.1"/>
    <property type="molecule type" value="Genomic_DNA"/>
</dbReference>
<dbReference type="Gene3D" id="1.10.10.10">
    <property type="entry name" value="Winged helix-like DNA-binding domain superfamily/Winged helix DNA-binding domain"/>
    <property type="match status" value="1"/>
</dbReference>
<evidence type="ECO:0000256" key="3">
    <source>
        <dbReference type="ARBA" id="ARBA00023163"/>
    </source>
</evidence>
<dbReference type="SMART" id="SM00347">
    <property type="entry name" value="HTH_MARR"/>
    <property type="match status" value="1"/>
</dbReference>
<evidence type="ECO:0000256" key="2">
    <source>
        <dbReference type="ARBA" id="ARBA00023125"/>
    </source>
</evidence>
<evidence type="ECO:0000313" key="5">
    <source>
        <dbReference type="EMBL" id="KUE76121.1"/>
    </source>
</evidence>
<dbReference type="Proteomes" id="UP000449193">
    <property type="component" value="Unassembled WGS sequence"/>
</dbReference>
<sequence length="161" mass="18787">MRAQQFTILRLCRAFSAKEVFMKQHLMRNINTISRCAALYRDAHLADCGLSGWQAPYIPEICAAPGITQDQLALRLHVNRSNVTRQLAMLEENGFVLRRRSESDRRAVEVYPTQKAEETLSAVRAVYRSWREKLFYDLTSEERDRLESLLERLARRAEDIQ</sequence>
<dbReference type="EMBL" id="VUNJ01000007">
    <property type="protein sequence ID" value="MST91948.1"/>
    <property type="molecule type" value="Genomic_DNA"/>
</dbReference>
<dbReference type="PRINTS" id="PR00598">
    <property type="entry name" value="HTHMARR"/>
</dbReference>
<evidence type="ECO:0000313" key="7">
    <source>
        <dbReference type="EMBL" id="MTS52422.1"/>
    </source>
</evidence>
<gene>
    <name evidence="5" type="ORF">ASJ35_10050</name>
    <name evidence="6" type="ORF">FYJ76_08355</name>
    <name evidence="7" type="ORF">GMD52_12855</name>
</gene>
<evidence type="ECO:0000313" key="9">
    <source>
        <dbReference type="Proteomes" id="UP000431913"/>
    </source>
</evidence>
<dbReference type="PROSITE" id="PS50995">
    <property type="entry name" value="HTH_MARR_2"/>
    <property type="match status" value="1"/>
</dbReference>
<dbReference type="Proteomes" id="UP000053433">
    <property type="component" value="Unassembled WGS sequence"/>
</dbReference>
<dbReference type="Pfam" id="PF01047">
    <property type="entry name" value="MarR"/>
    <property type="match status" value="1"/>
</dbReference>
<proteinExistence type="predicted"/>
<dbReference type="PROSITE" id="PS01117">
    <property type="entry name" value="HTH_MARR_1"/>
    <property type="match status" value="1"/>
</dbReference>
<evidence type="ECO:0000256" key="1">
    <source>
        <dbReference type="ARBA" id="ARBA00023015"/>
    </source>
</evidence>